<dbReference type="Proteomes" id="UP000005741">
    <property type="component" value="Chromosome"/>
</dbReference>
<name>H1Z3W2_9EURY</name>
<accession>H1Z3W2</accession>
<dbReference type="Pfam" id="PF01420">
    <property type="entry name" value="Methylase_S"/>
    <property type="match status" value="2"/>
</dbReference>
<feature type="compositionally biased region" description="Basic and acidic residues" evidence="5">
    <location>
        <begin position="1"/>
        <end position="16"/>
    </location>
</feature>
<evidence type="ECO:0000256" key="5">
    <source>
        <dbReference type="SAM" id="MobiDB-lite"/>
    </source>
</evidence>
<evidence type="ECO:0000313" key="8">
    <source>
        <dbReference type="Proteomes" id="UP000005741"/>
    </source>
</evidence>
<protein>
    <submittedName>
        <fullName evidence="7">Restriction modification system DNA specificity domain-containing protein</fullName>
    </submittedName>
</protein>
<comment type="similarity">
    <text evidence="1">Belongs to the type-I restriction system S methylase family.</text>
</comment>
<dbReference type="STRING" id="937775.Metlim_2541"/>
<keyword evidence="2" id="KW-0680">Restriction system</keyword>
<evidence type="ECO:0000313" key="7">
    <source>
        <dbReference type="EMBL" id="EHQ36584.1"/>
    </source>
</evidence>
<dbReference type="InParanoid" id="H1Z3W2"/>
<organism evidence="7 8">
    <name type="scientific">Methanoplanus limicola DSM 2279</name>
    <dbReference type="NCBI Taxonomy" id="937775"/>
    <lineage>
        <taxon>Archaea</taxon>
        <taxon>Methanobacteriati</taxon>
        <taxon>Methanobacteriota</taxon>
        <taxon>Stenosarchaea group</taxon>
        <taxon>Methanomicrobia</taxon>
        <taxon>Methanomicrobiales</taxon>
        <taxon>Methanomicrobiaceae</taxon>
        <taxon>Methanoplanus</taxon>
    </lineage>
</organism>
<dbReference type="SUPFAM" id="SSF116734">
    <property type="entry name" value="DNA methylase specificity domain"/>
    <property type="match status" value="2"/>
</dbReference>
<evidence type="ECO:0000256" key="1">
    <source>
        <dbReference type="ARBA" id="ARBA00010923"/>
    </source>
</evidence>
<dbReference type="REBASE" id="95909">
    <property type="entry name" value="S2.Mli2279ORF2537P"/>
</dbReference>
<dbReference type="InterPro" id="IPR000055">
    <property type="entry name" value="Restrct_endonuc_typeI_TRD"/>
</dbReference>
<dbReference type="GO" id="GO:0003677">
    <property type="term" value="F:DNA binding"/>
    <property type="evidence" value="ECO:0007669"/>
    <property type="project" value="UniProtKB-KW"/>
</dbReference>
<evidence type="ECO:0000256" key="2">
    <source>
        <dbReference type="ARBA" id="ARBA00022747"/>
    </source>
</evidence>
<proteinExistence type="inferred from homology"/>
<dbReference type="Gene3D" id="3.90.220.20">
    <property type="entry name" value="DNA methylase specificity domains"/>
    <property type="match status" value="2"/>
</dbReference>
<dbReference type="HOGENOM" id="CLU_021095_10_4_2"/>
<dbReference type="PANTHER" id="PTHR43140:SF1">
    <property type="entry name" value="TYPE I RESTRICTION ENZYME ECOKI SPECIFICITY SUBUNIT"/>
    <property type="match status" value="1"/>
</dbReference>
<dbReference type="PATRIC" id="fig|937775.9.peg.2864"/>
<feature type="region of interest" description="Disordered" evidence="5">
    <location>
        <begin position="1"/>
        <end position="25"/>
    </location>
</feature>
<feature type="domain" description="Type I restriction modification DNA specificity" evidence="6">
    <location>
        <begin position="454"/>
        <end position="562"/>
    </location>
</feature>
<dbReference type="InterPro" id="IPR044946">
    <property type="entry name" value="Restrct_endonuc_typeI_TRD_sf"/>
</dbReference>
<feature type="domain" description="Type I restriction modification DNA specificity" evidence="6">
    <location>
        <begin position="183"/>
        <end position="281"/>
    </location>
</feature>
<gene>
    <name evidence="7" type="ORF">Metlim_2541</name>
</gene>
<dbReference type="AlphaFoldDB" id="H1Z3W2"/>
<keyword evidence="3" id="KW-0238">DNA-binding</keyword>
<dbReference type="InterPro" id="IPR051212">
    <property type="entry name" value="Type-I_RE_S_subunit"/>
</dbReference>
<dbReference type="PANTHER" id="PTHR43140">
    <property type="entry name" value="TYPE-1 RESTRICTION ENZYME ECOKI SPECIFICITY PROTEIN"/>
    <property type="match status" value="1"/>
</dbReference>
<keyword evidence="8" id="KW-1185">Reference proteome</keyword>
<feature type="coiled-coil region" evidence="4">
    <location>
        <begin position="549"/>
        <end position="576"/>
    </location>
</feature>
<reference evidence="7 8" key="1">
    <citation type="submission" date="2011-10" db="EMBL/GenBank/DDBJ databases">
        <title>The Improved High-Quality Draft genome of Methanoplanus limicola DSM 2279.</title>
        <authorList>
            <consortium name="US DOE Joint Genome Institute (JGI-PGF)"/>
            <person name="Lucas S."/>
            <person name="Copeland A."/>
            <person name="Lapidus A."/>
            <person name="Glavina del Rio T."/>
            <person name="Dalin E."/>
            <person name="Tice H."/>
            <person name="Bruce D."/>
            <person name="Goodwin L."/>
            <person name="Pitluck S."/>
            <person name="Peters L."/>
            <person name="Mikhailova N."/>
            <person name="Lu M."/>
            <person name="Kyrpides N."/>
            <person name="Mavromatis K."/>
            <person name="Ivanova N."/>
            <person name="Markowitz V."/>
            <person name="Cheng J.-F."/>
            <person name="Hugenholtz P."/>
            <person name="Woyke T."/>
            <person name="Wu D."/>
            <person name="Wirth R."/>
            <person name="Brambilla E.-M."/>
            <person name="Klenk H.-P."/>
            <person name="Eisen J.A."/>
        </authorList>
    </citation>
    <scope>NUCLEOTIDE SEQUENCE [LARGE SCALE GENOMIC DNA]</scope>
    <source>
        <strain evidence="7 8">DSM 2279</strain>
    </source>
</reference>
<evidence type="ECO:0000259" key="6">
    <source>
        <dbReference type="Pfam" id="PF01420"/>
    </source>
</evidence>
<sequence>MQNMKSKTDQMDKTDNGDNGDNRTISSDILTENFATITKANGGIKKLRELILQLAVQGKLVPQNPDDEPASVLLEKIKDEKQNLIKTGQIKKQKPLPPIDEDEVPYDLPEGWIWTRLGTVTNYNGRKKIPPSDLKEDYWLLELEDIEKGSSKVIKRLCCGERSPKSTKSSFKTGDVLYGKLRPYLDKVIVADTDGYCTTEIVPIIQYYGIIPNYIRLFLKSPEFIKYVNSKTYGVKMPRLGTSDAINTFFPLPPLAEQHRIVERVDCLMKLCDDLESRQESESENRRLLLLSVLKNLEDAGSEDEKQEAWEILSGRFDDLINSAEDVKELRKTVLQLAVQGRLVPQNPEDEPASVLLEKIKDEKQNLIKTGWIKKQKALPPVDEDEIPYALPEGWIWVKIPKITHNFGQKVPDKPFNYIDVSSINKEKGKISLDENIIQPKDAPSRARKIAKINSVIYSTVRPYLLNIAIIDQIFEQEFIVSTAFAVLHPHKGISNRFLYYYLRSSTFIKYVESQMTGMAYPAISESKFNNGIIPLPPLAEQHRIVERVDCLMKLCDELEERVVAQEESAERLLSSVCAGICG</sequence>
<keyword evidence="4" id="KW-0175">Coiled coil</keyword>
<dbReference type="GO" id="GO:0009307">
    <property type="term" value="P:DNA restriction-modification system"/>
    <property type="evidence" value="ECO:0007669"/>
    <property type="project" value="UniProtKB-KW"/>
</dbReference>
<evidence type="ECO:0000256" key="4">
    <source>
        <dbReference type="SAM" id="Coils"/>
    </source>
</evidence>
<dbReference type="EMBL" id="CM001436">
    <property type="protein sequence ID" value="EHQ36584.1"/>
    <property type="molecule type" value="Genomic_DNA"/>
</dbReference>
<evidence type="ECO:0000256" key="3">
    <source>
        <dbReference type="ARBA" id="ARBA00023125"/>
    </source>
</evidence>